<keyword evidence="1" id="KW-0472">Membrane</keyword>
<dbReference type="AlphaFoldDB" id="A0A2P7BRR7"/>
<dbReference type="OrthoDB" id="9805893at2"/>
<reference evidence="3" key="1">
    <citation type="submission" date="2017-11" db="EMBL/GenBank/DDBJ databases">
        <authorList>
            <person name="Kuznetsova I."/>
            <person name="Sazanova A."/>
            <person name="Chirak E."/>
            <person name="Safronova V."/>
            <person name="Willems A."/>
        </authorList>
    </citation>
    <scope>NUCLEOTIDE SEQUENCE [LARGE SCALE GENOMIC DNA]</scope>
    <source>
        <strain evidence="3">STM 196</strain>
    </source>
</reference>
<keyword evidence="1" id="KW-0812">Transmembrane</keyword>
<evidence type="ECO:0000313" key="2">
    <source>
        <dbReference type="EMBL" id="PSH69151.1"/>
    </source>
</evidence>
<dbReference type="RefSeq" id="WP_106710972.1">
    <property type="nucleotide sequence ID" value="NZ_PGGO01000006.1"/>
</dbReference>
<keyword evidence="3" id="KW-1185">Reference proteome</keyword>
<keyword evidence="1" id="KW-1133">Transmembrane helix</keyword>
<dbReference type="EMBL" id="PGGO01000006">
    <property type="protein sequence ID" value="PSH69151.1"/>
    <property type="molecule type" value="Genomic_DNA"/>
</dbReference>
<evidence type="ECO:0000313" key="3">
    <source>
        <dbReference type="Proteomes" id="UP000241444"/>
    </source>
</evidence>
<organism evidence="2 3">
    <name type="scientific">Phyllobacterium brassicacearum</name>
    <dbReference type="NCBI Taxonomy" id="314235"/>
    <lineage>
        <taxon>Bacteria</taxon>
        <taxon>Pseudomonadati</taxon>
        <taxon>Pseudomonadota</taxon>
        <taxon>Alphaproteobacteria</taxon>
        <taxon>Hyphomicrobiales</taxon>
        <taxon>Phyllobacteriaceae</taxon>
        <taxon>Phyllobacterium</taxon>
    </lineage>
</organism>
<dbReference type="Proteomes" id="UP000241444">
    <property type="component" value="Unassembled WGS sequence"/>
</dbReference>
<evidence type="ECO:0000256" key="1">
    <source>
        <dbReference type="SAM" id="Phobius"/>
    </source>
</evidence>
<keyword evidence="2" id="KW-0418">Kinase</keyword>
<proteinExistence type="predicted"/>
<name>A0A2P7BRR7_9HYPH</name>
<keyword evidence="2" id="KW-0808">Transferase</keyword>
<protein>
    <submittedName>
        <fullName evidence="2">Histidine kinase</fullName>
    </submittedName>
</protein>
<feature type="transmembrane region" description="Helical" evidence="1">
    <location>
        <begin position="6"/>
        <end position="29"/>
    </location>
</feature>
<dbReference type="GO" id="GO:0016301">
    <property type="term" value="F:kinase activity"/>
    <property type="evidence" value="ECO:0007669"/>
    <property type="project" value="UniProtKB-KW"/>
</dbReference>
<sequence length="53" mass="5713">MPTLTRLIIILAVLAGLVYAGMIALVTFVHPTQTEMTIRIPAEKLNPKPGSPN</sequence>
<gene>
    <name evidence="2" type="ORF">CU102_10175</name>
</gene>
<accession>A0A2P7BRR7</accession>
<comment type="caution">
    <text evidence="2">The sequence shown here is derived from an EMBL/GenBank/DDBJ whole genome shotgun (WGS) entry which is preliminary data.</text>
</comment>